<evidence type="ECO:0000256" key="1">
    <source>
        <dbReference type="SAM" id="MobiDB-lite"/>
    </source>
</evidence>
<comment type="caution">
    <text evidence="2">The sequence shown here is derived from an EMBL/GenBank/DDBJ whole genome shotgun (WGS) entry which is preliminary data.</text>
</comment>
<feature type="region of interest" description="Disordered" evidence="1">
    <location>
        <begin position="259"/>
        <end position="278"/>
    </location>
</feature>
<feature type="region of interest" description="Disordered" evidence="1">
    <location>
        <begin position="65"/>
        <end position="105"/>
    </location>
</feature>
<dbReference type="EMBL" id="SOYY01000023">
    <property type="protein sequence ID" value="KAA0704302.1"/>
    <property type="molecule type" value="Genomic_DNA"/>
</dbReference>
<protein>
    <submittedName>
        <fullName evidence="2">Uncharacterized protein</fullName>
    </submittedName>
</protein>
<reference evidence="2 3" key="1">
    <citation type="journal article" date="2019" name="Mol. Ecol. Resour.">
        <title>Chromosome-level genome assembly of Triplophysa tibetana, a fish adapted to the harsh high-altitude environment of the Tibetan Plateau.</title>
        <authorList>
            <person name="Yang X."/>
            <person name="Liu H."/>
            <person name="Ma Z."/>
            <person name="Zou Y."/>
            <person name="Zou M."/>
            <person name="Mao Y."/>
            <person name="Li X."/>
            <person name="Wang H."/>
            <person name="Chen T."/>
            <person name="Wang W."/>
            <person name="Yang R."/>
        </authorList>
    </citation>
    <scope>NUCLEOTIDE SEQUENCE [LARGE SCALE GENOMIC DNA]</scope>
    <source>
        <strain evidence="2">TTIB1903HZAU</strain>
        <tissue evidence="2">Muscle</tissue>
    </source>
</reference>
<feature type="compositionally biased region" description="Polar residues" evidence="1">
    <location>
        <begin position="76"/>
        <end position="105"/>
    </location>
</feature>
<feature type="compositionally biased region" description="Polar residues" evidence="1">
    <location>
        <begin position="259"/>
        <end position="269"/>
    </location>
</feature>
<name>A0A5A9N2P6_9TELE</name>
<organism evidence="2 3">
    <name type="scientific">Triplophysa tibetana</name>
    <dbReference type="NCBI Taxonomy" id="1572043"/>
    <lineage>
        <taxon>Eukaryota</taxon>
        <taxon>Metazoa</taxon>
        <taxon>Chordata</taxon>
        <taxon>Craniata</taxon>
        <taxon>Vertebrata</taxon>
        <taxon>Euteleostomi</taxon>
        <taxon>Actinopterygii</taxon>
        <taxon>Neopterygii</taxon>
        <taxon>Teleostei</taxon>
        <taxon>Ostariophysi</taxon>
        <taxon>Cypriniformes</taxon>
        <taxon>Nemacheilidae</taxon>
        <taxon>Triplophysa</taxon>
    </lineage>
</organism>
<feature type="region of interest" description="Disordered" evidence="1">
    <location>
        <begin position="785"/>
        <end position="814"/>
    </location>
</feature>
<proteinExistence type="predicted"/>
<feature type="compositionally biased region" description="Basic and acidic residues" evidence="1">
    <location>
        <begin position="800"/>
        <end position="810"/>
    </location>
</feature>
<gene>
    <name evidence="2" type="ORF">E1301_Tti000056</name>
</gene>
<sequence length="987" mass="115338">MAERSGEVIVCGASIMKDVWEIRLKDKRQKGRLEDERLRRSALEKINQDWQARVSYKIKTQKRLERKAKPLEESSRQTLKVKQMNPSSPQVFQSSRAQRQADSTKTTKVNKLALLHRLNESCPDLMVWAKSWKFSQPLEETKETCYGSDWGKSWKFHKLQPNSDGKPWFDLEFDHNNIMSTNGILFLCERLGKALYTHHLHLEISDPGWEKSWVFKQKRAEDRAIESWLTCNKFYNLWESHHLDDSEWNNSWMSTKPSNDFIQPISNGENQKKDDGQSELPLNTSWMYFKKDLHIKFETSAHSGWSQSWRVSKTKTEQVKKSISSQAKMLEEPLHFNFCNVIMSLSGEMRHTILRSSSLHAGHKHSPEWEKSWVTVKNQSEYKEETKKVGNTENNPMEEPPQTECQRVKFEVLNLPKRQKSHEISNLLEQQKRDTNWKDSWKMLKHQRKEQRGQRNQRCPPVLLSPTLQTSEWVNSSKFTNLTLNQDINLWQQGWSTSIQLRPNRRVPGVFDENVANNGPLGVQGWSESWRSKRHQQHLERQNAGASMGSVMDWQQSWQLPSNQHCHERPSMMEWMGSWRFSGENWVDLRPKNTSVKMKVGNQVYRTSHKWTLRERFPSELWDDAWRIKKRSDGTGSHDLITSEVLDWDNSWTFTGADFYRRHGDHYLNVKLSSRMPNAVESESESEWGRSWKISNPQPPRNIGVWMHAKPKSFTEQDVLLRTRAKHNNLLSALPGKLKICGTSWRFTKSNQAFNSPADESLINTTTKIRKHKYTYIDKHKPQQKRWNDACKLSKTQPRPKRDDRHKSDKDECEDGQGMFPEWIESWRFSKSLADMFVSLTDWKNSWKFLLDPYVPLNGPRIIKAVLLESLGSFADTRRVCLPQLGRVSGVVAEPSDEIRRVRGSLSRREYTSVGVRLLTQGTVCFYPLEEQETSLKLKTSGQSFTCVRSDRMNTRQNMLHMQPEDSDLQSSYGVMSVAAEVSGGRY</sequence>
<keyword evidence="3" id="KW-1185">Reference proteome</keyword>
<evidence type="ECO:0000313" key="3">
    <source>
        <dbReference type="Proteomes" id="UP000324632"/>
    </source>
</evidence>
<dbReference type="Proteomes" id="UP000324632">
    <property type="component" value="Chromosome 23"/>
</dbReference>
<dbReference type="AlphaFoldDB" id="A0A5A9N2P6"/>
<evidence type="ECO:0000313" key="2">
    <source>
        <dbReference type="EMBL" id="KAA0704302.1"/>
    </source>
</evidence>
<accession>A0A5A9N2P6</accession>